<dbReference type="Pfam" id="PF13639">
    <property type="entry name" value="zf-RING_2"/>
    <property type="match status" value="1"/>
</dbReference>
<dbReference type="EMBL" id="MN740521">
    <property type="protein sequence ID" value="QHU30925.1"/>
    <property type="molecule type" value="Genomic_DNA"/>
</dbReference>
<dbReference type="SUPFAM" id="SSF57850">
    <property type="entry name" value="RING/U-box"/>
    <property type="match status" value="1"/>
</dbReference>
<protein>
    <recommendedName>
        <fullName evidence="2">RING-type domain-containing protein</fullName>
    </recommendedName>
</protein>
<sequence length="268" mass="30755">MPETTETFTRLYLENLSLIRDATLSSNNYSHAQRPSIAILTDRLLTQNDNMLRFLMENVQNNNQGRRTNRDGRRYSYTYDSVVSPRPTQNPVFPEGRPTATAPDNFFLPIEIYPTTLQIETATINRAYGTIDAPLNASCPISLEPFLEDEIVTMIRFCNHVFKPDQINIWFQHNCRCPVCRYDIRDYIPGISGYESDDSDEEEETPPNETNDSNDELSINGLSRDHIRTITENILNNLTTAVATNEFSEVDDSSNNVFYASYRLSLRN</sequence>
<evidence type="ECO:0000313" key="3">
    <source>
        <dbReference type="EMBL" id="QHU30925.1"/>
    </source>
</evidence>
<dbReference type="PANTHER" id="PTHR47035:SF3">
    <property type="entry name" value="OS11G0150450 PROTEIN"/>
    <property type="match status" value="1"/>
</dbReference>
<dbReference type="PANTHER" id="PTHR47035">
    <property type="entry name" value="OS11G0150450 PROTEIN"/>
    <property type="match status" value="1"/>
</dbReference>
<feature type="domain" description="RING-type" evidence="2">
    <location>
        <begin position="138"/>
        <end position="181"/>
    </location>
</feature>
<dbReference type="InterPro" id="IPR013083">
    <property type="entry name" value="Znf_RING/FYVE/PHD"/>
</dbReference>
<accession>A0A6C0LLR8</accession>
<feature type="region of interest" description="Disordered" evidence="1">
    <location>
        <begin position="192"/>
        <end position="219"/>
    </location>
</feature>
<evidence type="ECO:0000256" key="1">
    <source>
        <dbReference type="SAM" id="MobiDB-lite"/>
    </source>
</evidence>
<reference evidence="3" key="1">
    <citation type="journal article" date="2020" name="Nature">
        <title>Giant virus diversity and host interactions through global metagenomics.</title>
        <authorList>
            <person name="Schulz F."/>
            <person name="Roux S."/>
            <person name="Paez-Espino D."/>
            <person name="Jungbluth S."/>
            <person name="Walsh D.A."/>
            <person name="Denef V.J."/>
            <person name="McMahon K.D."/>
            <person name="Konstantinidis K.T."/>
            <person name="Eloe-Fadrosh E.A."/>
            <person name="Kyrpides N.C."/>
            <person name="Woyke T."/>
        </authorList>
    </citation>
    <scope>NUCLEOTIDE SEQUENCE</scope>
    <source>
        <strain evidence="3">GVMAG-M-3300027892-73</strain>
    </source>
</reference>
<dbReference type="Gene3D" id="3.30.40.10">
    <property type="entry name" value="Zinc/RING finger domain, C3HC4 (zinc finger)"/>
    <property type="match status" value="1"/>
</dbReference>
<dbReference type="AlphaFoldDB" id="A0A6C0LLR8"/>
<evidence type="ECO:0000259" key="2">
    <source>
        <dbReference type="Pfam" id="PF13639"/>
    </source>
</evidence>
<dbReference type="InterPro" id="IPR053070">
    <property type="entry name" value="RING-type_E3_ubiquitin-ligase"/>
</dbReference>
<dbReference type="InterPro" id="IPR001841">
    <property type="entry name" value="Znf_RING"/>
</dbReference>
<organism evidence="3">
    <name type="scientific">viral metagenome</name>
    <dbReference type="NCBI Taxonomy" id="1070528"/>
    <lineage>
        <taxon>unclassified sequences</taxon>
        <taxon>metagenomes</taxon>
        <taxon>organismal metagenomes</taxon>
    </lineage>
</organism>
<proteinExistence type="predicted"/>
<name>A0A6C0LLR8_9ZZZZ</name>
<feature type="compositionally biased region" description="Acidic residues" evidence="1">
    <location>
        <begin position="195"/>
        <end position="206"/>
    </location>
</feature>